<evidence type="ECO:0000256" key="1">
    <source>
        <dbReference type="ARBA" id="ARBA00022801"/>
    </source>
</evidence>
<dbReference type="PRINTS" id="PR00111">
    <property type="entry name" value="ABHYDROLASE"/>
</dbReference>
<dbReference type="RefSeq" id="WP_230036114.1">
    <property type="nucleotide sequence ID" value="NZ_JAJJMM010000001.1"/>
</dbReference>
<dbReference type="SUPFAM" id="SSF53474">
    <property type="entry name" value="alpha/beta-Hydrolases"/>
    <property type="match status" value="1"/>
</dbReference>
<dbReference type="Proteomes" id="UP001430679">
    <property type="component" value="Unassembled WGS sequence"/>
</dbReference>
<evidence type="ECO:0000259" key="2">
    <source>
        <dbReference type="Pfam" id="PF12697"/>
    </source>
</evidence>
<dbReference type="InterPro" id="IPR050266">
    <property type="entry name" value="AB_hydrolase_sf"/>
</dbReference>
<proteinExistence type="predicted"/>
<organism evidence="3 4">
    <name type="scientific">Flavobacterium piscisymbiosum</name>
    <dbReference type="NCBI Taxonomy" id="2893753"/>
    <lineage>
        <taxon>Bacteria</taxon>
        <taxon>Pseudomonadati</taxon>
        <taxon>Bacteroidota</taxon>
        <taxon>Flavobacteriia</taxon>
        <taxon>Flavobacteriales</taxon>
        <taxon>Flavobacteriaceae</taxon>
        <taxon>Flavobacterium</taxon>
    </lineage>
</organism>
<dbReference type="GO" id="GO:0016787">
    <property type="term" value="F:hydrolase activity"/>
    <property type="evidence" value="ECO:0007669"/>
    <property type="project" value="UniProtKB-KW"/>
</dbReference>
<evidence type="ECO:0000313" key="3">
    <source>
        <dbReference type="EMBL" id="MCC9063723.1"/>
    </source>
</evidence>
<feature type="domain" description="AB hydrolase-1" evidence="2">
    <location>
        <begin position="22"/>
        <end position="248"/>
    </location>
</feature>
<dbReference type="Gene3D" id="3.40.50.1820">
    <property type="entry name" value="alpha/beta hydrolase"/>
    <property type="match status" value="1"/>
</dbReference>
<dbReference type="PANTHER" id="PTHR43798:SF31">
    <property type="entry name" value="AB HYDROLASE SUPERFAMILY PROTEIN YCLE"/>
    <property type="match status" value="1"/>
</dbReference>
<reference evidence="3" key="1">
    <citation type="submission" date="2021-11" db="EMBL/GenBank/DDBJ databases">
        <title>Description of novel Flavobacterium species.</title>
        <authorList>
            <person name="Saticioglu I.B."/>
            <person name="Ay H."/>
            <person name="Altun S."/>
            <person name="Duman M."/>
        </authorList>
    </citation>
    <scope>NUCLEOTIDE SEQUENCE</scope>
    <source>
        <strain evidence="3">F-30</strain>
    </source>
</reference>
<evidence type="ECO:0000313" key="4">
    <source>
        <dbReference type="Proteomes" id="UP001430679"/>
    </source>
</evidence>
<dbReference type="InterPro" id="IPR029058">
    <property type="entry name" value="AB_hydrolase_fold"/>
</dbReference>
<name>A0ABS8MED0_9FLAO</name>
<dbReference type="Pfam" id="PF12697">
    <property type="entry name" value="Abhydrolase_6"/>
    <property type="match status" value="1"/>
</dbReference>
<dbReference type="EMBL" id="JAJJMM010000001">
    <property type="protein sequence ID" value="MCC9063723.1"/>
    <property type="molecule type" value="Genomic_DNA"/>
</dbReference>
<sequence length="262" mass="29184">MKFQVNNIKLHVVDEGNQSPVLLFLHFWGGSSRTWTEVAQLLADRYRTVRYDHRGWGESDKPESGYDIKTLASDAIELIKQLQLDNYILVGHSMGGKVAQYIAAQKPDGLQKLILVAPSPASPTIFPQEAREQMLRAYTTEEGINITIDQVFQAGNIDAQIRERTIEDITKHSTASREGWPNFAMLEDVSKGLDNIKVPTLIIAGENDVIDSPKRLEQEVKDKIPGSSLVIIPKAGHLLMLQSPELVASHIDTFVKQSSADK</sequence>
<keyword evidence="1 3" id="KW-0378">Hydrolase</keyword>
<accession>A0ABS8MED0</accession>
<comment type="caution">
    <text evidence="3">The sequence shown here is derived from an EMBL/GenBank/DDBJ whole genome shotgun (WGS) entry which is preliminary data.</text>
</comment>
<protein>
    <submittedName>
        <fullName evidence="3">Alpha/beta hydrolase</fullName>
    </submittedName>
</protein>
<dbReference type="InterPro" id="IPR000073">
    <property type="entry name" value="AB_hydrolase_1"/>
</dbReference>
<dbReference type="PANTHER" id="PTHR43798">
    <property type="entry name" value="MONOACYLGLYCEROL LIPASE"/>
    <property type="match status" value="1"/>
</dbReference>
<keyword evidence="4" id="KW-1185">Reference proteome</keyword>
<gene>
    <name evidence="3" type="ORF">LNP81_12065</name>
</gene>